<feature type="transmembrane region" description="Helical" evidence="2">
    <location>
        <begin position="173"/>
        <end position="189"/>
    </location>
</feature>
<name>A0A1T3NIG0_9ACTN</name>
<keyword evidence="4" id="KW-1185">Reference proteome</keyword>
<evidence type="ECO:0000256" key="1">
    <source>
        <dbReference type="SAM" id="MobiDB-lite"/>
    </source>
</evidence>
<reference evidence="3 4" key="1">
    <citation type="submission" date="2017-03" db="EMBL/GenBank/DDBJ databases">
        <title>Draft genome sequence of Streptomyces scabrisporus NF3, endophyte isolated from Amphipterygium adstringens.</title>
        <authorList>
            <person name="Vazquez M."/>
            <person name="Ceapa C.D."/>
            <person name="Rodriguez Luna D."/>
            <person name="Sanchez Esquivel S."/>
        </authorList>
    </citation>
    <scope>NUCLEOTIDE SEQUENCE [LARGE SCALE GENOMIC DNA]</scope>
    <source>
        <strain evidence="3 4">NF3</strain>
    </source>
</reference>
<feature type="transmembrane region" description="Helical" evidence="2">
    <location>
        <begin position="150"/>
        <end position="167"/>
    </location>
</feature>
<dbReference type="RefSeq" id="WP_078982452.1">
    <property type="nucleotide sequence ID" value="NZ_MWQN01000005.1"/>
</dbReference>
<dbReference type="AlphaFoldDB" id="A0A1T3NIG0"/>
<organism evidence="3 4">
    <name type="scientific">Embleya scabrispora</name>
    <dbReference type="NCBI Taxonomy" id="159449"/>
    <lineage>
        <taxon>Bacteria</taxon>
        <taxon>Bacillati</taxon>
        <taxon>Actinomycetota</taxon>
        <taxon>Actinomycetes</taxon>
        <taxon>Kitasatosporales</taxon>
        <taxon>Streptomycetaceae</taxon>
        <taxon>Embleya</taxon>
    </lineage>
</organism>
<evidence type="ECO:0000313" key="3">
    <source>
        <dbReference type="EMBL" id="OPC76614.1"/>
    </source>
</evidence>
<dbReference type="Proteomes" id="UP000190037">
    <property type="component" value="Unassembled WGS sequence"/>
</dbReference>
<proteinExistence type="predicted"/>
<keyword evidence="2" id="KW-0812">Transmembrane</keyword>
<keyword evidence="2" id="KW-0472">Membrane</keyword>
<gene>
    <name evidence="3" type="ORF">B4N89_44800</name>
</gene>
<sequence>MNQLPDTCDAVFIASQGEALTLLGATGPEWIVGIVVGIVVYVAFEILKVATRRMGGSLPYLLLRLAKYTMPRDQQYWHADVWLPELDHLLHREGTGRWSRYLRGVGYASGLALGGGRRTARAASEPRRASEPRPDGTSGPRPGRRIPRPYSAYLVLTLAPFVLLASFDHPVGFVVIFFTVPAAVFMLVPRRRRS</sequence>
<protein>
    <submittedName>
        <fullName evidence="3">Uncharacterized protein</fullName>
    </submittedName>
</protein>
<feature type="region of interest" description="Disordered" evidence="1">
    <location>
        <begin position="117"/>
        <end position="145"/>
    </location>
</feature>
<feature type="transmembrane region" description="Helical" evidence="2">
    <location>
        <begin position="30"/>
        <end position="47"/>
    </location>
</feature>
<comment type="caution">
    <text evidence="3">The sequence shown here is derived from an EMBL/GenBank/DDBJ whole genome shotgun (WGS) entry which is preliminary data.</text>
</comment>
<evidence type="ECO:0000313" key="4">
    <source>
        <dbReference type="Proteomes" id="UP000190037"/>
    </source>
</evidence>
<dbReference type="EMBL" id="MWQN01000005">
    <property type="protein sequence ID" value="OPC76614.1"/>
    <property type="molecule type" value="Genomic_DNA"/>
</dbReference>
<accession>A0A1T3NIG0</accession>
<keyword evidence="2" id="KW-1133">Transmembrane helix</keyword>
<feature type="compositionally biased region" description="Basic and acidic residues" evidence="1">
    <location>
        <begin position="124"/>
        <end position="134"/>
    </location>
</feature>
<evidence type="ECO:0000256" key="2">
    <source>
        <dbReference type="SAM" id="Phobius"/>
    </source>
</evidence>